<dbReference type="AlphaFoldDB" id="A0A423FKM7"/>
<dbReference type="Proteomes" id="UP000284656">
    <property type="component" value="Unassembled WGS sequence"/>
</dbReference>
<protein>
    <submittedName>
        <fullName evidence="1">Uncharacterized protein</fullName>
    </submittedName>
</protein>
<reference evidence="1 2" key="1">
    <citation type="submission" date="2016-10" db="EMBL/GenBank/DDBJ databases">
        <title>Comparative genome analysis of multiple Pseudomonas spp. focuses on biocontrol and plant growth promoting traits.</title>
        <authorList>
            <person name="Tao X.-Y."/>
            <person name="Taylor C.G."/>
        </authorList>
    </citation>
    <scope>NUCLEOTIDE SEQUENCE [LARGE SCALE GENOMIC DNA]</scope>
    <source>
        <strain evidence="1 2">29G9</strain>
    </source>
</reference>
<gene>
    <name evidence="1" type="ORF">BK648_00970</name>
</gene>
<name>A0A423FKM7_9PSED</name>
<sequence>MILRRLESLFDQLYVVLCGCNAFCGFFLKTMEDINSGAKPNGVHPSISVAVEILDDLQYGVTSKSSQCFCLCMPSTFLSEMQCKTENVLN</sequence>
<accession>A0A423FKM7</accession>
<proteinExistence type="predicted"/>
<evidence type="ECO:0000313" key="1">
    <source>
        <dbReference type="EMBL" id="ROM59210.1"/>
    </source>
</evidence>
<dbReference type="EMBL" id="MOAY01000015">
    <property type="protein sequence ID" value="ROM59210.1"/>
    <property type="molecule type" value="Genomic_DNA"/>
</dbReference>
<evidence type="ECO:0000313" key="2">
    <source>
        <dbReference type="Proteomes" id="UP000284656"/>
    </source>
</evidence>
<comment type="caution">
    <text evidence="1">The sequence shown here is derived from an EMBL/GenBank/DDBJ whole genome shotgun (WGS) entry which is preliminary data.</text>
</comment>
<organism evidence="1 2">
    <name type="scientific">Pseudomonas poae</name>
    <dbReference type="NCBI Taxonomy" id="200451"/>
    <lineage>
        <taxon>Bacteria</taxon>
        <taxon>Pseudomonadati</taxon>
        <taxon>Pseudomonadota</taxon>
        <taxon>Gammaproteobacteria</taxon>
        <taxon>Pseudomonadales</taxon>
        <taxon>Pseudomonadaceae</taxon>
        <taxon>Pseudomonas</taxon>
    </lineage>
</organism>